<comment type="caution">
    <text evidence="7">The sequence shown here is derived from an EMBL/GenBank/DDBJ whole genome shotgun (WGS) entry which is preliminary data.</text>
</comment>
<keyword evidence="2" id="KW-0805">Transcription regulation</keyword>
<dbReference type="EMBL" id="JAVIJP010000026">
    <property type="protein sequence ID" value="KAL3637167.1"/>
    <property type="molecule type" value="Genomic_DNA"/>
</dbReference>
<evidence type="ECO:0000256" key="3">
    <source>
        <dbReference type="ARBA" id="ARBA00023125"/>
    </source>
</evidence>
<gene>
    <name evidence="7" type="ORF">CASFOL_019466</name>
</gene>
<evidence type="ECO:0000313" key="8">
    <source>
        <dbReference type="Proteomes" id="UP001632038"/>
    </source>
</evidence>
<protein>
    <recommendedName>
        <fullName evidence="6">BHLH domain-containing protein</fullName>
    </recommendedName>
</protein>
<dbReference type="PANTHER" id="PTHR13935:SF41">
    <property type="entry name" value="TRANSCRIPTION FACTOR ORG2-RELATED"/>
    <property type="match status" value="1"/>
</dbReference>
<dbReference type="InterPro" id="IPR011598">
    <property type="entry name" value="bHLH_dom"/>
</dbReference>
<dbReference type="AlphaFoldDB" id="A0ABD3D587"/>
<dbReference type="GO" id="GO:0003677">
    <property type="term" value="F:DNA binding"/>
    <property type="evidence" value="ECO:0007669"/>
    <property type="project" value="UniProtKB-KW"/>
</dbReference>
<keyword evidence="4" id="KW-0804">Transcription</keyword>
<dbReference type="InterPro" id="IPR015660">
    <property type="entry name" value="MASH1/Ascl1a-like"/>
</dbReference>
<evidence type="ECO:0000256" key="1">
    <source>
        <dbReference type="ARBA" id="ARBA00004123"/>
    </source>
</evidence>
<feature type="domain" description="BHLH" evidence="6">
    <location>
        <begin position="82"/>
        <end position="120"/>
    </location>
</feature>
<dbReference type="PANTHER" id="PTHR13935">
    <property type="entry name" value="ACHAETE-SCUTE TRANSCRIPTION FACTOR-RELATED"/>
    <property type="match status" value="1"/>
</dbReference>
<name>A0ABD3D587_9LAMI</name>
<dbReference type="GO" id="GO:0005634">
    <property type="term" value="C:nucleus"/>
    <property type="evidence" value="ECO:0007669"/>
    <property type="project" value="UniProtKB-SubCell"/>
</dbReference>
<evidence type="ECO:0000256" key="2">
    <source>
        <dbReference type="ARBA" id="ARBA00023015"/>
    </source>
</evidence>
<dbReference type="GO" id="GO:0006355">
    <property type="term" value="P:regulation of DNA-templated transcription"/>
    <property type="evidence" value="ECO:0007669"/>
    <property type="project" value="UniProtKB-ARBA"/>
</dbReference>
<evidence type="ECO:0000259" key="6">
    <source>
        <dbReference type="Pfam" id="PF00010"/>
    </source>
</evidence>
<comment type="subcellular location">
    <subcellularLocation>
        <location evidence="1">Nucleus</location>
    </subcellularLocation>
</comment>
<dbReference type="Pfam" id="PF00010">
    <property type="entry name" value="HLH"/>
    <property type="match status" value="1"/>
</dbReference>
<evidence type="ECO:0000313" key="7">
    <source>
        <dbReference type="EMBL" id="KAL3637167.1"/>
    </source>
</evidence>
<dbReference type="Proteomes" id="UP001632038">
    <property type="component" value="Unassembled WGS sequence"/>
</dbReference>
<reference evidence="8" key="1">
    <citation type="journal article" date="2024" name="IScience">
        <title>Strigolactones Initiate the Formation of Haustorium-like Structures in Castilleja.</title>
        <authorList>
            <person name="Buerger M."/>
            <person name="Peterson D."/>
            <person name="Chory J."/>
        </authorList>
    </citation>
    <scope>NUCLEOTIDE SEQUENCE [LARGE SCALE GENOMIC DNA]</scope>
</reference>
<accession>A0ABD3D587</accession>
<sequence length="245" mass="27562">MVRAREPEACKRIVATIAATSPSYWYLRFRGDFVVTIGLQVKARSRELFGATNPSNKCTGAILVSIGRTKVLPTKPVSCSEKINAMYSTLRSLLPPEDNLRKLSIPNTVSRMINYIPELQQEVEILGKKKETLIMSSSNISKVDESFIPKSKKTKLNQSSSSSSSMVSAMPINDREIVFHISTSKTEKRSISEILMRFENEGFITINVASFESFDGRVFYNLHLQAQESEVPMDAEILKKKAWPF</sequence>
<organism evidence="7 8">
    <name type="scientific">Castilleja foliolosa</name>
    <dbReference type="NCBI Taxonomy" id="1961234"/>
    <lineage>
        <taxon>Eukaryota</taxon>
        <taxon>Viridiplantae</taxon>
        <taxon>Streptophyta</taxon>
        <taxon>Embryophyta</taxon>
        <taxon>Tracheophyta</taxon>
        <taxon>Spermatophyta</taxon>
        <taxon>Magnoliopsida</taxon>
        <taxon>eudicotyledons</taxon>
        <taxon>Gunneridae</taxon>
        <taxon>Pentapetalae</taxon>
        <taxon>asterids</taxon>
        <taxon>lamiids</taxon>
        <taxon>Lamiales</taxon>
        <taxon>Orobanchaceae</taxon>
        <taxon>Pedicularideae</taxon>
        <taxon>Castillejinae</taxon>
        <taxon>Castilleja</taxon>
    </lineage>
</organism>
<evidence type="ECO:0000256" key="5">
    <source>
        <dbReference type="ARBA" id="ARBA00023242"/>
    </source>
</evidence>
<keyword evidence="8" id="KW-1185">Reference proteome</keyword>
<dbReference type="InterPro" id="IPR036638">
    <property type="entry name" value="HLH_DNA-bd_sf"/>
</dbReference>
<keyword evidence="5" id="KW-0539">Nucleus</keyword>
<proteinExistence type="predicted"/>
<dbReference type="Gene3D" id="4.10.280.10">
    <property type="entry name" value="Helix-loop-helix DNA-binding domain"/>
    <property type="match status" value="1"/>
</dbReference>
<evidence type="ECO:0000256" key="4">
    <source>
        <dbReference type="ARBA" id="ARBA00023163"/>
    </source>
</evidence>
<dbReference type="SUPFAM" id="SSF47459">
    <property type="entry name" value="HLH, helix-loop-helix DNA-binding domain"/>
    <property type="match status" value="1"/>
</dbReference>
<keyword evidence="3" id="KW-0238">DNA-binding</keyword>